<dbReference type="SUPFAM" id="SSF55931">
    <property type="entry name" value="Glutamine synthetase/guanido kinase"/>
    <property type="match status" value="1"/>
</dbReference>
<evidence type="ECO:0000259" key="5">
    <source>
        <dbReference type="PROSITE" id="PS51987"/>
    </source>
</evidence>
<dbReference type="InterPro" id="IPR036651">
    <property type="entry name" value="Gln_synt_N_sf"/>
</dbReference>
<comment type="similarity">
    <text evidence="3 4">Belongs to the glutamine synthetase family.</text>
</comment>
<evidence type="ECO:0000313" key="7">
    <source>
        <dbReference type="Proteomes" id="UP000886523"/>
    </source>
</evidence>
<protein>
    <recommendedName>
        <fullName evidence="1">Glutamine synthetase</fullName>
    </recommendedName>
</protein>
<organism evidence="6 7">
    <name type="scientific">Hydnum rufescens UP504</name>
    <dbReference type="NCBI Taxonomy" id="1448309"/>
    <lineage>
        <taxon>Eukaryota</taxon>
        <taxon>Fungi</taxon>
        <taxon>Dikarya</taxon>
        <taxon>Basidiomycota</taxon>
        <taxon>Agaricomycotina</taxon>
        <taxon>Agaricomycetes</taxon>
        <taxon>Cantharellales</taxon>
        <taxon>Hydnaceae</taxon>
        <taxon>Hydnum</taxon>
    </lineage>
</organism>
<accession>A0A9P6DQN6</accession>
<gene>
    <name evidence="6" type="ORF">BS47DRAFT_1351451</name>
</gene>
<evidence type="ECO:0000256" key="1">
    <source>
        <dbReference type="ARBA" id="ARBA00021364"/>
    </source>
</evidence>
<dbReference type="Proteomes" id="UP000886523">
    <property type="component" value="Unassembled WGS sequence"/>
</dbReference>
<dbReference type="Gene3D" id="3.10.20.70">
    <property type="entry name" value="Glutamine synthetase, N-terminal domain"/>
    <property type="match status" value="1"/>
</dbReference>
<dbReference type="GO" id="GO:0004356">
    <property type="term" value="F:glutamine synthetase activity"/>
    <property type="evidence" value="ECO:0007669"/>
    <property type="project" value="InterPro"/>
</dbReference>
<dbReference type="Gene3D" id="3.30.590.10">
    <property type="entry name" value="Glutamine synthetase/guanido kinase, catalytic domain"/>
    <property type="match status" value="1"/>
</dbReference>
<name>A0A9P6DQN6_9AGAM</name>
<dbReference type="AlphaFoldDB" id="A0A9P6DQN6"/>
<keyword evidence="2" id="KW-0436">Ligase</keyword>
<dbReference type="PANTHER" id="PTHR43785:SF2">
    <property type="entry name" value="TYPE-1 GLUTAMINE SYNTHETASE 1"/>
    <property type="match status" value="1"/>
</dbReference>
<evidence type="ECO:0000313" key="6">
    <source>
        <dbReference type="EMBL" id="KAF9507578.1"/>
    </source>
</evidence>
<dbReference type="InterPro" id="IPR008146">
    <property type="entry name" value="Gln_synth_cat_dom"/>
</dbReference>
<dbReference type="Pfam" id="PF00120">
    <property type="entry name" value="Gln-synt_C"/>
    <property type="match status" value="1"/>
</dbReference>
<dbReference type="SMART" id="SM01230">
    <property type="entry name" value="Gln-synt_C"/>
    <property type="match status" value="1"/>
</dbReference>
<sequence>MSSDYGVEYTPAISTPTHLSNVSFASLRSTVQYIRLTWVDFINNTRYKVIPYAYFAKVLSAQRPGIHVPKVALGMVEVTVAEGFSASGEYLYVPDMSTLRMCPYETGTASVMGWFEEKEPTPGKTLSAPLCPRSTLRRVVEEARVKAKVNFLVGFETEFILLSSTNPIVPVNQHGWNNSTALPSGSVEAKVMRHIADALKEGGVELQMYHAEVAPGQYEVVTAPLPPVEAADALVFTREVIVNVAATYGLRATLAPRLFMDNCGSSSHTHISVHPTTGPADTPYLAPYETSFLSGLLEHLPAIQAFTTPLSASYARMLDGIWSGGTYVCWGTYNKEAPVRVCNAGSPIARNFEVKCVDGLANPHLALAAMLAAGANGVEQSSPLTIKDLSDVGAAQLSPEARLAHGITTRMSLTWQEARQKLVEDRVLCSALDPELVEAYLSTNLTLEKWVESDKEMSQRKLVEHY</sequence>
<comment type="caution">
    <text evidence="6">The sequence shown here is derived from an EMBL/GenBank/DDBJ whole genome shotgun (WGS) entry which is preliminary data.</text>
</comment>
<dbReference type="GO" id="GO:0006542">
    <property type="term" value="P:glutamine biosynthetic process"/>
    <property type="evidence" value="ECO:0007669"/>
    <property type="project" value="InterPro"/>
</dbReference>
<dbReference type="SUPFAM" id="SSF54368">
    <property type="entry name" value="Glutamine synthetase, N-terminal domain"/>
    <property type="match status" value="1"/>
</dbReference>
<dbReference type="OrthoDB" id="3364440at2759"/>
<reference evidence="6" key="1">
    <citation type="journal article" date="2020" name="Nat. Commun.">
        <title>Large-scale genome sequencing of mycorrhizal fungi provides insights into the early evolution of symbiotic traits.</title>
        <authorList>
            <person name="Miyauchi S."/>
            <person name="Kiss E."/>
            <person name="Kuo A."/>
            <person name="Drula E."/>
            <person name="Kohler A."/>
            <person name="Sanchez-Garcia M."/>
            <person name="Morin E."/>
            <person name="Andreopoulos B."/>
            <person name="Barry K.W."/>
            <person name="Bonito G."/>
            <person name="Buee M."/>
            <person name="Carver A."/>
            <person name="Chen C."/>
            <person name="Cichocki N."/>
            <person name="Clum A."/>
            <person name="Culley D."/>
            <person name="Crous P.W."/>
            <person name="Fauchery L."/>
            <person name="Girlanda M."/>
            <person name="Hayes R.D."/>
            <person name="Keri Z."/>
            <person name="LaButti K."/>
            <person name="Lipzen A."/>
            <person name="Lombard V."/>
            <person name="Magnuson J."/>
            <person name="Maillard F."/>
            <person name="Murat C."/>
            <person name="Nolan M."/>
            <person name="Ohm R.A."/>
            <person name="Pangilinan J."/>
            <person name="Pereira M.F."/>
            <person name="Perotto S."/>
            <person name="Peter M."/>
            <person name="Pfister S."/>
            <person name="Riley R."/>
            <person name="Sitrit Y."/>
            <person name="Stielow J.B."/>
            <person name="Szollosi G."/>
            <person name="Zifcakova L."/>
            <person name="Stursova M."/>
            <person name="Spatafora J.W."/>
            <person name="Tedersoo L."/>
            <person name="Vaario L.M."/>
            <person name="Yamada A."/>
            <person name="Yan M."/>
            <person name="Wang P."/>
            <person name="Xu J."/>
            <person name="Bruns T."/>
            <person name="Baldrian P."/>
            <person name="Vilgalys R."/>
            <person name="Dunand C."/>
            <person name="Henrissat B."/>
            <person name="Grigoriev I.V."/>
            <person name="Hibbett D."/>
            <person name="Nagy L.G."/>
            <person name="Martin F.M."/>
        </authorList>
    </citation>
    <scope>NUCLEOTIDE SEQUENCE</scope>
    <source>
        <strain evidence="6">UP504</strain>
    </source>
</reference>
<evidence type="ECO:0000256" key="3">
    <source>
        <dbReference type="PROSITE-ProRule" id="PRU01331"/>
    </source>
</evidence>
<feature type="domain" description="GS catalytic" evidence="5">
    <location>
        <begin position="132"/>
        <end position="466"/>
    </location>
</feature>
<dbReference type="PROSITE" id="PS51987">
    <property type="entry name" value="GS_CATALYTIC"/>
    <property type="match status" value="1"/>
</dbReference>
<proteinExistence type="inferred from homology"/>
<dbReference type="PANTHER" id="PTHR43785">
    <property type="entry name" value="GAMMA-GLUTAMYLPUTRESCINE SYNTHETASE"/>
    <property type="match status" value="1"/>
</dbReference>
<dbReference type="InterPro" id="IPR014746">
    <property type="entry name" value="Gln_synth/guanido_kin_cat_dom"/>
</dbReference>
<dbReference type="EMBL" id="MU129077">
    <property type="protein sequence ID" value="KAF9507578.1"/>
    <property type="molecule type" value="Genomic_DNA"/>
</dbReference>
<evidence type="ECO:0000256" key="2">
    <source>
        <dbReference type="ARBA" id="ARBA00022598"/>
    </source>
</evidence>
<keyword evidence="7" id="KW-1185">Reference proteome</keyword>
<evidence type="ECO:0000256" key="4">
    <source>
        <dbReference type="RuleBase" id="RU000384"/>
    </source>
</evidence>